<dbReference type="AlphaFoldDB" id="A0A0M6ZYG8"/>
<dbReference type="STRING" id="388408.LAX5112_01270"/>
<dbReference type="InterPro" id="IPR011604">
    <property type="entry name" value="PDDEXK-like_dom_sf"/>
</dbReference>
<dbReference type="EMBL" id="CXWD01000004">
    <property type="protein sequence ID" value="CTQ67212.1"/>
    <property type="molecule type" value="Genomic_DNA"/>
</dbReference>
<dbReference type="Proteomes" id="UP000053235">
    <property type="component" value="Unassembled WGS sequence"/>
</dbReference>
<accession>A0A0M6ZYG8</accession>
<evidence type="ECO:0000313" key="2">
    <source>
        <dbReference type="EMBL" id="CTQ67212.1"/>
    </source>
</evidence>
<name>A0A0M6ZYG8_9HYPH</name>
<dbReference type="InterPro" id="IPR024432">
    <property type="entry name" value="Put_RecE_PDDEXK-like_dom"/>
</dbReference>
<dbReference type="GO" id="GO:0016787">
    <property type="term" value="F:hydrolase activity"/>
    <property type="evidence" value="ECO:0007669"/>
    <property type="project" value="UniProtKB-KW"/>
</dbReference>
<dbReference type="Pfam" id="PF12684">
    <property type="entry name" value="DUF3799"/>
    <property type="match status" value="1"/>
</dbReference>
<evidence type="ECO:0000259" key="1">
    <source>
        <dbReference type="Pfam" id="PF12684"/>
    </source>
</evidence>
<proteinExistence type="predicted"/>
<evidence type="ECO:0000313" key="3">
    <source>
        <dbReference type="Proteomes" id="UP000053235"/>
    </source>
</evidence>
<keyword evidence="2" id="KW-0378">Hydrolase</keyword>
<reference evidence="3" key="1">
    <citation type="submission" date="2015-07" db="EMBL/GenBank/DDBJ databases">
        <authorList>
            <person name="Rodrigo-Torres Lidia"/>
            <person name="Arahal R.David."/>
        </authorList>
    </citation>
    <scope>NUCLEOTIDE SEQUENCE [LARGE SCALE GENOMIC DNA]</scope>
    <source>
        <strain evidence="3">CECT 5112</strain>
    </source>
</reference>
<dbReference type="Gene3D" id="3.90.320.10">
    <property type="match status" value="1"/>
</dbReference>
<sequence length="324" mass="36934">MKAIKWHEGMQITEPGIYEGIPLEEYHGNRDLFDGPSISKSSLKWLLPLHGGSPKAFWGRWKWNPDRVEPTSSDALVFGKAAHCLLLGDEVFSEQFIVEPEKYFNEKTEKEVKWSNNANACKDWHKAQADAGLTVIKADQLQMIRKIAEDAAKYDLVKQGILNGEIERTLCLKDPETGIWVTTRPDARPMPGVYSDLKTTSSLDEEFLSRQLFDAGYYLQGGMTKLVCEALGLPFEEFYLVYVLKDDVPDTTHVPISGTAIERGERSVRWCLKTIRQCLDAGEWHGARPFNEGNQPIYMKPWAADRLDEFLDREERSYPQEEAA</sequence>
<dbReference type="OrthoDB" id="3292504at2"/>
<keyword evidence="3" id="KW-1185">Reference proteome</keyword>
<gene>
    <name evidence="2" type="primary">recE</name>
    <name evidence="2" type="ORF">LAX5112_01270</name>
</gene>
<feature type="domain" description="Putative exodeoxyribonuclease 8 PDDEXK-like" evidence="1">
    <location>
        <begin position="67"/>
        <end position="284"/>
    </location>
</feature>
<dbReference type="EC" id="3.1.11.-" evidence="2"/>
<dbReference type="RefSeq" id="WP_055671103.1">
    <property type="nucleotide sequence ID" value="NZ_CXWD01000004.1"/>
</dbReference>
<protein>
    <submittedName>
        <fullName evidence="2">Exodeoxyribonuclease 8</fullName>
        <ecNumber evidence="2">3.1.11.-</ecNumber>
    </submittedName>
</protein>
<organism evidence="2 3">
    <name type="scientific">Roseibium alexandrii</name>
    <dbReference type="NCBI Taxonomy" id="388408"/>
    <lineage>
        <taxon>Bacteria</taxon>
        <taxon>Pseudomonadati</taxon>
        <taxon>Pseudomonadota</taxon>
        <taxon>Alphaproteobacteria</taxon>
        <taxon>Hyphomicrobiales</taxon>
        <taxon>Stappiaceae</taxon>
        <taxon>Roseibium</taxon>
    </lineage>
</organism>